<organism evidence="1">
    <name type="scientific">Salmonella newport</name>
    <dbReference type="NCBI Taxonomy" id="108619"/>
    <lineage>
        <taxon>Bacteria</taxon>
        <taxon>Pseudomonadati</taxon>
        <taxon>Pseudomonadota</taxon>
        <taxon>Gammaproteobacteria</taxon>
        <taxon>Enterobacterales</taxon>
        <taxon>Enterobacteriaceae</taxon>
        <taxon>Salmonella</taxon>
    </lineage>
</organism>
<dbReference type="AlphaFoldDB" id="A0A5Y0RZG6"/>
<gene>
    <name evidence="1" type="ORF">E1A34_26700</name>
</gene>
<evidence type="ECO:0000313" key="1">
    <source>
        <dbReference type="EMBL" id="ECB7109580.1"/>
    </source>
</evidence>
<evidence type="ECO:0008006" key="2">
    <source>
        <dbReference type="Google" id="ProtNLM"/>
    </source>
</evidence>
<accession>A0A5Y0RZG6</accession>
<reference evidence="1" key="1">
    <citation type="submission" date="2019-03" db="EMBL/GenBank/DDBJ databases">
        <authorList>
            <person name="Ashton P.M."/>
            <person name="Dallman T."/>
            <person name="Nair S."/>
            <person name="De Pinna E."/>
            <person name="Peters T."/>
            <person name="Grant K."/>
        </authorList>
    </citation>
    <scope>NUCLEOTIDE SEQUENCE [LARGE SCALE GENOMIC DNA]</scope>
    <source>
        <strain evidence="1">271153</strain>
    </source>
</reference>
<comment type="caution">
    <text evidence="1">The sequence shown here is derived from an EMBL/GenBank/DDBJ whole genome shotgun (WGS) entry which is preliminary data.</text>
</comment>
<name>A0A5Y0RZG6_SALNE</name>
<dbReference type="Proteomes" id="UP000839827">
    <property type="component" value="Unassembled WGS sequence"/>
</dbReference>
<proteinExistence type="predicted"/>
<dbReference type="EMBL" id="AAHYLK010000053">
    <property type="protein sequence ID" value="ECB7109580.1"/>
    <property type="molecule type" value="Genomic_DNA"/>
</dbReference>
<protein>
    <recommendedName>
        <fullName evidence="2">Derepression protein</fullName>
    </recommendedName>
</protein>
<sequence length="76" mass="8887">MRKNKRCPVQKLTPELQKRLNRSSTVSFFLADTIREGDTGNIAPLLWVPCILSYIHDDLSDIKEELKQRGLLYKER</sequence>
<dbReference type="InterPro" id="IPR057872">
    <property type="entry name" value="Derepression"/>
</dbReference>
<dbReference type="Pfam" id="PF25738">
    <property type="entry name" value="Derepression"/>
    <property type="match status" value="1"/>
</dbReference>